<sequence>MYSQKFKTYDENIQFNFFKKQKKKPSNILDFHNVDLYEKHFTNDTMNYKTNEKNIICSEIYDLKNIYNLDLNLVLEFGDIDLKWLKNKKIRNNLKICKNNNFNLEWFNLFDDDFIESNPQIFTLLSNNLNFSKSWFMKYLNSNWNYKDITKNIEFDLECFNKIKTKLNLDMNYCQVFLNRRFNMDWIDEELDWNYNYLINSYNFDIDWLEKYGQKITFHNPDLYYSHPNFQIEWLDYLRDYFTPTFNGKLSFSKNLNEEWIKMYPQEDWDTNGLKTNDNYSCEWMIKYPYLDWKSVFNHWNYIAKMKECSDFKIEYFQKYPTLNWNYREICCSIYFDISWLEINPILKKMNNLYLIIDNVNFNIDWVIEYPDLEWCFSSISFKKQFDIKLLKLFPKKKWSMTNICANPNFKIEYLEICPDLKHYTYYVNIKENKNFTIDWIYKYPNLRWKSYNLSKWSKLTYELFMNTEDEIGINKVVWNKYDLLYNDNFRKSLTLYNLNIFNKVVKIQNWWLSIYYSPRTRVGQERFKRKFDELIN</sequence>
<gene>
    <name evidence="1" type="ORF">7_24</name>
</gene>
<dbReference type="EMBL" id="MK250091">
    <property type="protein sequence ID" value="QDY52376.1"/>
    <property type="molecule type" value="Genomic_DNA"/>
</dbReference>
<evidence type="ECO:0000313" key="1">
    <source>
        <dbReference type="EMBL" id="QDY52376.1"/>
    </source>
</evidence>
<organism evidence="1">
    <name type="scientific">Mimiviridae sp. ChoanoV1</name>
    <dbReference type="NCBI Taxonomy" id="2596887"/>
    <lineage>
        <taxon>Viruses</taxon>
        <taxon>Varidnaviria</taxon>
        <taxon>Bamfordvirae</taxon>
        <taxon>Nucleocytoviricota</taxon>
        <taxon>Megaviricetes</taxon>
        <taxon>Imitervirales</taxon>
        <taxon>Schizomimiviridae</taxon>
    </lineage>
</organism>
<protein>
    <submittedName>
        <fullName evidence="1">Uncharacterized protein</fullName>
    </submittedName>
</protein>
<proteinExistence type="predicted"/>
<name>A0A5B8IEF6_9VIRU</name>
<accession>A0A5B8IEF6</accession>
<reference evidence="1" key="1">
    <citation type="submission" date="2018-11" db="EMBL/GenBank/DDBJ databases">
        <title>A distinct lineage of giant viruses engineers rhodopsin photosystems in predatory marine eukaryotes.</title>
        <authorList>
            <person name="Needham D.M."/>
            <person name="Yoshizawa S."/>
            <person name="Hosaka T."/>
            <person name="Poirier C."/>
            <person name="Choi C.-J."/>
            <person name="Hehenberger E."/>
            <person name="Irwin N.A.T."/>
            <person name="Wilken S."/>
            <person name="Yung C.-M."/>
            <person name="Bachy C."/>
            <person name="Kurihara R."/>
            <person name="Nakajima Y."/>
            <person name="Kojima K."/>
            <person name="Kimura-Someya T."/>
            <person name="Leonard G."/>
            <person name="Malmstrom R.R."/>
            <person name="Mende D."/>
            <person name="Olson D.K."/>
            <person name="Sudo Y."/>
            <person name="Sudek S."/>
            <person name="Richards T.A."/>
            <person name="DeLong E.F."/>
            <person name="Keeling P.J."/>
            <person name="Santoro A.E."/>
            <person name="Shirouzu M."/>
            <person name="Iwasaki W."/>
            <person name="Worden A.Z."/>
        </authorList>
    </citation>
    <scope>NUCLEOTIDE SEQUENCE</scope>
</reference>